<comment type="caution">
    <text evidence="2">The sequence shown here is derived from an EMBL/GenBank/DDBJ whole genome shotgun (WGS) entry which is preliminary data.</text>
</comment>
<dbReference type="SUPFAM" id="SSF53067">
    <property type="entry name" value="Actin-like ATPase domain"/>
    <property type="match status" value="1"/>
</dbReference>
<gene>
    <name evidence="2" type="ORF">EDE15_1309</name>
</gene>
<dbReference type="NCBIfam" id="TIGR03725">
    <property type="entry name" value="T6A_YeaZ"/>
    <property type="match status" value="1"/>
</dbReference>
<evidence type="ECO:0000313" key="3">
    <source>
        <dbReference type="Proteomes" id="UP000269669"/>
    </source>
</evidence>
<dbReference type="RefSeq" id="WP_125484505.1">
    <property type="nucleotide sequence ID" value="NZ_RSDW01000001.1"/>
</dbReference>
<evidence type="ECO:0000259" key="1">
    <source>
        <dbReference type="Pfam" id="PF00814"/>
    </source>
</evidence>
<reference evidence="2 3" key="1">
    <citation type="submission" date="2018-12" db="EMBL/GenBank/DDBJ databases">
        <title>Sequencing of bacterial isolates from soil warming experiment in Harvard Forest, Massachusetts, USA.</title>
        <authorList>
            <person name="Deangelis K."/>
        </authorList>
    </citation>
    <scope>NUCLEOTIDE SEQUENCE [LARGE SCALE GENOMIC DNA]</scope>
    <source>
        <strain evidence="2 3">EB153</strain>
    </source>
</reference>
<evidence type="ECO:0000313" key="2">
    <source>
        <dbReference type="EMBL" id="RSL15804.1"/>
    </source>
</evidence>
<feature type="domain" description="Gcp-like" evidence="1">
    <location>
        <begin position="35"/>
        <end position="126"/>
    </location>
</feature>
<keyword evidence="3" id="KW-1185">Reference proteome</keyword>
<protein>
    <submittedName>
        <fullName evidence="2">tRNA threonylcarbamoyladenosine biosynthesis protein TsaB</fullName>
    </submittedName>
</protein>
<name>A0A3R9NSM5_9BACT</name>
<dbReference type="EMBL" id="RSDW01000001">
    <property type="protein sequence ID" value="RSL15804.1"/>
    <property type="molecule type" value="Genomic_DNA"/>
</dbReference>
<dbReference type="Proteomes" id="UP000269669">
    <property type="component" value="Unassembled WGS sequence"/>
</dbReference>
<dbReference type="GO" id="GO:0002949">
    <property type="term" value="P:tRNA threonylcarbamoyladenosine modification"/>
    <property type="evidence" value="ECO:0007669"/>
    <property type="project" value="InterPro"/>
</dbReference>
<dbReference type="Gene3D" id="3.30.420.40">
    <property type="match status" value="2"/>
</dbReference>
<sequence>MRVLLIDTCGSEGSVALADSELAQAVVATEVLPGRTSSERLIPAVRRLMESSGWALRELAAVGVVHGPGSFTGMRVGLSAAKGLSEAGGVPLIAVSRLALLAASVDADVVYAVLDAGRGEFYFGEYAGRRCVREALLSRDEVEAAVGGGVIAVCEVKVAEALAGLSPRVVREPLAEDALPFALERIAVGNFDDAATLDANYLRRTAAEIFAKPKKAAG</sequence>
<organism evidence="2 3">
    <name type="scientific">Edaphobacter aggregans</name>
    <dbReference type="NCBI Taxonomy" id="570835"/>
    <lineage>
        <taxon>Bacteria</taxon>
        <taxon>Pseudomonadati</taxon>
        <taxon>Acidobacteriota</taxon>
        <taxon>Terriglobia</taxon>
        <taxon>Terriglobales</taxon>
        <taxon>Acidobacteriaceae</taxon>
        <taxon>Edaphobacter</taxon>
    </lineage>
</organism>
<dbReference type="InterPro" id="IPR043129">
    <property type="entry name" value="ATPase_NBD"/>
</dbReference>
<dbReference type="OrthoDB" id="9784166at2"/>
<proteinExistence type="predicted"/>
<dbReference type="Pfam" id="PF00814">
    <property type="entry name" value="TsaD"/>
    <property type="match status" value="1"/>
</dbReference>
<dbReference type="InterPro" id="IPR000905">
    <property type="entry name" value="Gcp-like_dom"/>
</dbReference>
<dbReference type="InterPro" id="IPR022496">
    <property type="entry name" value="T6A_TsaB"/>
</dbReference>
<accession>A0A3R9NSM5</accession>
<dbReference type="AlphaFoldDB" id="A0A3R9NSM5"/>